<keyword evidence="1" id="KW-0808">Transferase</keyword>
<proteinExistence type="predicted"/>
<dbReference type="AlphaFoldDB" id="A0A6N6VTU0"/>
<comment type="caution">
    <text evidence="1">The sequence shown here is derived from an EMBL/GenBank/DDBJ whole genome shotgun (WGS) entry which is preliminary data.</text>
</comment>
<name>A0A6N6VTU0_9BACT</name>
<sequence length="322" mass="36695">MQLLSSKFKKVCFHFLRCSMRKVIHNVSEMSISKDSLSTMPYAHKVMMVNPAYFNIDTPINAHMLQADGSPHLLDKNKAMEQWQELKKTYEHIGLNVFVVDPVKGLPDMVFCANQSFPYLDAIGNYNAVLSNMFNDTRNEEVPFINSFLNAHGYTTHRIASRTMGYFFESMGDALWLPGHRFILGGYGFRTDKRIYNFLSEITNAPIAIFELKNPKFYHLDTCLSVLNATSAIACKEAFTEEGWQLLKSIFINLIEVPLEEADSPGFACNAHCPDQKHVIIQKGCQKTLQLLKDYDFVPLEVDTSEFIKSGGSVFCMKLMFF</sequence>
<keyword evidence="2" id="KW-1185">Reference proteome</keyword>
<dbReference type="Gene3D" id="3.75.10.10">
    <property type="entry name" value="L-arginine/glycine Amidinotransferase, Chain A"/>
    <property type="match status" value="1"/>
</dbReference>
<reference evidence="1 2" key="1">
    <citation type="submission" date="2019-10" db="EMBL/GenBank/DDBJ databases">
        <title>New species of Slilvanegrellaceae.</title>
        <authorList>
            <person name="Pitt A."/>
            <person name="Hahn M.W."/>
        </authorList>
    </citation>
    <scope>NUCLEOTIDE SEQUENCE [LARGE SCALE GENOMIC DNA]</scope>
    <source>
        <strain evidence="1 2">SP-Ram-0.45-NSY-1</strain>
    </source>
</reference>
<gene>
    <name evidence="1" type="ORF">GCL60_04290</name>
</gene>
<dbReference type="Proteomes" id="UP000437748">
    <property type="component" value="Unassembled WGS sequence"/>
</dbReference>
<dbReference type="GO" id="GO:0016740">
    <property type="term" value="F:transferase activity"/>
    <property type="evidence" value="ECO:0007669"/>
    <property type="project" value="UniProtKB-KW"/>
</dbReference>
<evidence type="ECO:0000313" key="1">
    <source>
        <dbReference type="EMBL" id="KAB8039481.1"/>
    </source>
</evidence>
<evidence type="ECO:0000313" key="2">
    <source>
        <dbReference type="Proteomes" id="UP000437748"/>
    </source>
</evidence>
<dbReference type="Pfam" id="PF19420">
    <property type="entry name" value="DDAH_eukar"/>
    <property type="match status" value="1"/>
</dbReference>
<dbReference type="SUPFAM" id="SSF55909">
    <property type="entry name" value="Pentein"/>
    <property type="match status" value="1"/>
</dbReference>
<protein>
    <submittedName>
        <fullName evidence="1">Amidinotransferase</fullName>
    </submittedName>
</protein>
<dbReference type="EMBL" id="WFLM01000002">
    <property type="protein sequence ID" value="KAB8039481.1"/>
    <property type="molecule type" value="Genomic_DNA"/>
</dbReference>
<organism evidence="1 2">
    <name type="scientific">Silvanigrella paludirubra</name>
    <dbReference type="NCBI Taxonomy" id="2499159"/>
    <lineage>
        <taxon>Bacteria</taxon>
        <taxon>Pseudomonadati</taxon>
        <taxon>Bdellovibrionota</taxon>
        <taxon>Oligoflexia</taxon>
        <taxon>Silvanigrellales</taxon>
        <taxon>Silvanigrellaceae</taxon>
        <taxon>Silvanigrella</taxon>
    </lineage>
</organism>
<accession>A0A6N6VTU0</accession>